<accession>G3RJ86</accession>
<dbReference type="AlphaFoldDB" id="G3RJ86"/>
<evidence type="ECO:0000313" key="3">
    <source>
        <dbReference type="Proteomes" id="UP000001519"/>
    </source>
</evidence>
<dbReference type="Bgee" id="ENSGGOG00000016162">
    <property type="expression patterns" value="Expressed in prefrontal cortex"/>
</dbReference>
<reference evidence="2 3" key="2">
    <citation type="journal article" date="2012" name="Nature">
        <title>Insights into hominid evolution from the gorilla genome sequence.</title>
        <authorList>
            <person name="Scally A."/>
            <person name="Dutheil J.Y."/>
            <person name="Hillier L.W."/>
            <person name="Jordan G.E."/>
            <person name="Goodhead I."/>
            <person name="Herrero J."/>
            <person name="Hobolth A."/>
            <person name="Lappalainen T."/>
            <person name="Mailund T."/>
            <person name="Marques-Bonet T."/>
            <person name="McCarthy S."/>
            <person name="Montgomery S.H."/>
            <person name="Schwalie P.C."/>
            <person name="Tang Y.A."/>
            <person name="Ward M.C."/>
            <person name="Xue Y."/>
            <person name="Yngvadottir B."/>
            <person name="Alkan C."/>
            <person name="Andersen L.N."/>
            <person name="Ayub Q."/>
            <person name="Ball E.V."/>
            <person name="Beal K."/>
            <person name="Bradley B.J."/>
            <person name="Chen Y."/>
            <person name="Clee C.M."/>
            <person name="Fitzgerald S."/>
            <person name="Graves T.A."/>
            <person name="Gu Y."/>
            <person name="Heath P."/>
            <person name="Heger A."/>
            <person name="Karakoc E."/>
            <person name="Kolb-Kokocinski A."/>
            <person name="Laird G.K."/>
            <person name="Lunter G."/>
            <person name="Meader S."/>
            <person name="Mort M."/>
            <person name="Mullikin J.C."/>
            <person name="Munch K."/>
            <person name="O'Connor T.D."/>
            <person name="Phillips A.D."/>
            <person name="Prado-Martinez J."/>
            <person name="Rogers A.S."/>
            <person name="Sajjadian S."/>
            <person name="Schmidt D."/>
            <person name="Shaw K."/>
            <person name="Simpson J.T."/>
            <person name="Stenson P.D."/>
            <person name="Turner D.J."/>
            <person name="Vigilant L."/>
            <person name="Vilella A.J."/>
            <person name="Whitener W."/>
            <person name="Zhu B."/>
            <person name="Cooper D.N."/>
            <person name="de Jong P."/>
            <person name="Dermitzakis E.T."/>
            <person name="Eichler E.E."/>
            <person name="Flicek P."/>
            <person name="Goldman N."/>
            <person name="Mundy N.I."/>
            <person name="Ning Z."/>
            <person name="Odom D.T."/>
            <person name="Ponting C.P."/>
            <person name="Quail M.A."/>
            <person name="Ryder O.A."/>
            <person name="Searle S.M."/>
            <person name="Warren W.C."/>
            <person name="Wilson R.K."/>
            <person name="Schierup M.H."/>
            <person name="Rogers J."/>
            <person name="Tyler-Smith C."/>
            <person name="Durbin R."/>
        </authorList>
    </citation>
    <scope>NUCLEOTIDE SEQUENCE [LARGE SCALE GENOMIC DNA]</scope>
</reference>
<organism evidence="2 3">
    <name type="scientific">Gorilla gorilla gorilla</name>
    <name type="common">Western lowland gorilla</name>
    <dbReference type="NCBI Taxonomy" id="9595"/>
    <lineage>
        <taxon>Eukaryota</taxon>
        <taxon>Metazoa</taxon>
        <taxon>Chordata</taxon>
        <taxon>Craniata</taxon>
        <taxon>Vertebrata</taxon>
        <taxon>Euteleostomi</taxon>
        <taxon>Mammalia</taxon>
        <taxon>Eutheria</taxon>
        <taxon>Euarchontoglires</taxon>
        <taxon>Primates</taxon>
        <taxon>Haplorrhini</taxon>
        <taxon>Catarrhini</taxon>
        <taxon>Hominidae</taxon>
        <taxon>Gorilla</taxon>
    </lineage>
</organism>
<reference evidence="2" key="4">
    <citation type="submission" date="2025-09" db="UniProtKB">
        <authorList>
            <consortium name="Ensembl"/>
        </authorList>
    </citation>
    <scope>IDENTIFICATION</scope>
</reference>
<dbReference type="GeneTree" id="ENSGT00410000029079"/>
<feature type="compositionally biased region" description="Basic and acidic residues" evidence="1">
    <location>
        <begin position="1"/>
        <end position="10"/>
    </location>
</feature>
<sequence length="88" mass="9860">AVRQQQREATLELPHTATSPSAAPPPRTQEAWNLWRPALKGGDGNPAARESGSLGYRRKDKQESRPPGENFTKFSDYLVIILLCRLLF</sequence>
<dbReference type="Ensembl" id="ENSGGOT00000016217.3">
    <property type="protein sequence ID" value="ENSGGOP00000015766.3"/>
    <property type="gene ID" value="ENSGGOG00000016162.3"/>
</dbReference>
<dbReference type="Proteomes" id="UP000001519">
    <property type="component" value="Chromosome 10"/>
</dbReference>
<reference evidence="2" key="3">
    <citation type="submission" date="2025-08" db="UniProtKB">
        <authorList>
            <consortium name="Ensembl"/>
        </authorList>
    </citation>
    <scope>IDENTIFICATION</scope>
</reference>
<name>G3RJ86_GORGO</name>
<feature type="region of interest" description="Disordered" evidence="1">
    <location>
        <begin position="1"/>
        <end position="71"/>
    </location>
</feature>
<dbReference type="OMA" id="EAWNLWR"/>
<protein>
    <submittedName>
        <fullName evidence="2">Uncharacterized protein</fullName>
    </submittedName>
</protein>
<evidence type="ECO:0000256" key="1">
    <source>
        <dbReference type="SAM" id="MobiDB-lite"/>
    </source>
</evidence>
<reference evidence="3" key="1">
    <citation type="submission" date="2011-05" db="EMBL/GenBank/DDBJ databases">
        <title>Insights into the evolution of the great apes provided by the gorilla genome.</title>
        <authorList>
            <person name="Scally A."/>
        </authorList>
    </citation>
    <scope>NUCLEOTIDE SEQUENCE [LARGE SCALE GENOMIC DNA]</scope>
</reference>
<keyword evidence="3" id="KW-1185">Reference proteome</keyword>
<dbReference type="InParanoid" id="G3RJ86"/>
<evidence type="ECO:0000313" key="2">
    <source>
        <dbReference type="Ensembl" id="ENSGGOP00000015766.3"/>
    </source>
</evidence>
<proteinExistence type="predicted"/>
<dbReference type="EMBL" id="CABD030071265">
    <property type="status" value="NOT_ANNOTATED_CDS"/>
    <property type="molecule type" value="Genomic_DNA"/>
</dbReference>